<gene>
    <name evidence="10" type="ORF">FBZ92_115112</name>
</gene>
<dbReference type="InterPro" id="IPR014284">
    <property type="entry name" value="RNA_pol_sigma-70_dom"/>
</dbReference>
<evidence type="ECO:0000259" key="9">
    <source>
        <dbReference type="Pfam" id="PF08281"/>
    </source>
</evidence>
<comment type="similarity">
    <text evidence="1 6">Belongs to the sigma-70 factor family. ECF subfamily.</text>
</comment>
<name>A0A560I7F3_9PROT</name>
<dbReference type="OrthoDB" id="9780326at2"/>
<dbReference type="PANTHER" id="PTHR43133">
    <property type="entry name" value="RNA POLYMERASE ECF-TYPE SIGMA FACTO"/>
    <property type="match status" value="1"/>
</dbReference>
<dbReference type="InterPro" id="IPR007627">
    <property type="entry name" value="RNA_pol_sigma70_r2"/>
</dbReference>
<evidence type="ECO:0000256" key="1">
    <source>
        <dbReference type="ARBA" id="ARBA00010641"/>
    </source>
</evidence>
<dbReference type="GO" id="GO:0016987">
    <property type="term" value="F:sigma factor activity"/>
    <property type="evidence" value="ECO:0007669"/>
    <property type="project" value="UniProtKB-KW"/>
</dbReference>
<proteinExistence type="inferred from homology"/>
<dbReference type="GO" id="GO:0006352">
    <property type="term" value="P:DNA-templated transcription initiation"/>
    <property type="evidence" value="ECO:0007669"/>
    <property type="project" value="InterPro"/>
</dbReference>
<evidence type="ECO:0000313" key="11">
    <source>
        <dbReference type="Proteomes" id="UP000318050"/>
    </source>
</evidence>
<evidence type="ECO:0000259" key="8">
    <source>
        <dbReference type="Pfam" id="PF04542"/>
    </source>
</evidence>
<evidence type="ECO:0000256" key="2">
    <source>
        <dbReference type="ARBA" id="ARBA00023015"/>
    </source>
</evidence>
<reference evidence="10 11" key="1">
    <citation type="submission" date="2019-06" db="EMBL/GenBank/DDBJ databases">
        <title>Genomic Encyclopedia of Type Strains, Phase IV (KMG-V): Genome sequencing to study the core and pangenomes of soil and plant-associated prokaryotes.</title>
        <authorList>
            <person name="Whitman W."/>
        </authorList>
    </citation>
    <scope>NUCLEOTIDE SEQUENCE [LARGE SCALE GENOMIC DNA]</scope>
    <source>
        <strain evidence="10 11">BR 11140</strain>
    </source>
</reference>
<sequence>MGTAFGQSVLSNENPGAAAAAPGRAKKTGQKEEMAVTMTSSPYSRGGPAGAVLNPGALDARGRDAGALTVLTPILDGGDLGNATDETLMALLKTGNVDAYRLLIRRYFRRLYAVARRILPNDSDAEDVVQDAFLQVWNHRETWQPISAKFTTWIHRIVINRCIDYRRRPAENTLELTEDIMDDSQSFDEIVLEKELATVLHTARQRLPASQQVALALYYDQSMSAAEVAAAMNTTVVAAEALLKRARQRLRTAFRKTAIRPRDAFDDA</sequence>
<dbReference type="PANTHER" id="PTHR43133:SF8">
    <property type="entry name" value="RNA POLYMERASE SIGMA FACTOR HI_1459-RELATED"/>
    <property type="match status" value="1"/>
</dbReference>
<keyword evidence="5 6" id="KW-0804">Transcription</keyword>
<evidence type="ECO:0000256" key="3">
    <source>
        <dbReference type="ARBA" id="ARBA00023082"/>
    </source>
</evidence>
<keyword evidence="2 6" id="KW-0805">Transcription regulation</keyword>
<dbReference type="InterPro" id="IPR013325">
    <property type="entry name" value="RNA_pol_sigma_r2"/>
</dbReference>
<dbReference type="NCBIfam" id="TIGR02937">
    <property type="entry name" value="sigma70-ECF"/>
    <property type="match status" value="1"/>
</dbReference>
<dbReference type="Gene3D" id="1.10.10.10">
    <property type="entry name" value="Winged helix-like DNA-binding domain superfamily/Winged helix DNA-binding domain"/>
    <property type="match status" value="1"/>
</dbReference>
<dbReference type="InterPro" id="IPR036388">
    <property type="entry name" value="WH-like_DNA-bd_sf"/>
</dbReference>
<feature type="domain" description="RNA polymerase sigma factor 70 region 4 type 2" evidence="9">
    <location>
        <begin position="200"/>
        <end position="250"/>
    </location>
</feature>
<comment type="caution">
    <text evidence="10">The sequence shown here is derived from an EMBL/GenBank/DDBJ whole genome shotgun (WGS) entry which is preliminary data.</text>
</comment>
<dbReference type="InterPro" id="IPR013249">
    <property type="entry name" value="RNA_pol_sigma70_r4_t2"/>
</dbReference>
<evidence type="ECO:0000256" key="4">
    <source>
        <dbReference type="ARBA" id="ARBA00023125"/>
    </source>
</evidence>
<accession>A0A560I7F3</accession>
<keyword evidence="4 6" id="KW-0238">DNA-binding</keyword>
<evidence type="ECO:0000256" key="5">
    <source>
        <dbReference type="ARBA" id="ARBA00023163"/>
    </source>
</evidence>
<evidence type="ECO:0000256" key="7">
    <source>
        <dbReference type="SAM" id="MobiDB-lite"/>
    </source>
</evidence>
<organism evidence="10 11">
    <name type="scientific">Nitrospirillum amazonense</name>
    <dbReference type="NCBI Taxonomy" id="28077"/>
    <lineage>
        <taxon>Bacteria</taxon>
        <taxon>Pseudomonadati</taxon>
        <taxon>Pseudomonadota</taxon>
        <taxon>Alphaproteobacteria</taxon>
        <taxon>Rhodospirillales</taxon>
        <taxon>Azospirillaceae</taxon>
        <taxon>Nitrospirillum</taxon>
    </lineage>
</organism>
<protein>
    <recommendedName>
        <fullName evidence="6">RNA polymerase sigma factor</fullName>
    </recommendedName>
</protein>
<dbReference type="EMBL" id="VITT01000015">
    <property type="protein sequence ID" value="TWB54345.1"/>
    <property type="molecule type" value="Genomic_DNA"/>
</dbReference>
<dbReference type="PROSITE" id="PS01063">
    <property type="entry name" value="SIGMA70_ECF"/>
    <property type="match status" value="1"/>
</dbReference>
<dbReference type="AlphaFoldDB" id="A0A560I7F3"/>
<dbReference type="SUPFAM" id="SSF88946">
    <property type="entry name" value="Sigma2 domain of RNA polymerase sigma factors"/>
    <property type="match status" value="1"/>
</dbReference>
<dbReference type="Pfam" id="PF08281">
    <property type="entry name" value="Sigma70_r4_2"/>
    <property type="match status" value="1"/>
</dbReference>
<evidence type="ECO:0000256" key="6">
    <source>
        <dbReference type="RuleBase" id="RU000716"/>
    </source>
</evidence>
<dbReference type="Pfam" id="PF04542">
    <property type="entry name" value="Sigma70_r2"/>
    <property type="match status" value="1"/>
</dbReference>
<evidence type="ECO:0000313" key="10">
    <source>
        <dbReference type="EMBL" id="TWB54345.1"/>
    </source>
</evidence>
<feature type="region of interest" description="Disordered" evidence="7">
    <location>
        <begin position="1"/>
        <end position="48"/>
    </location>
</feature>
<feature type="domain" description="RNA polymerase sigma-70 region 2" evidence="8">
    <location>
        <begin position="103"/>
        <end position="168"/>
    </location>
</feature>
<dbReference type="InterPro" id="IPR039425">
    <property type="entry name" value="RNA_pol_sigma-70-like"/>
</dbReference>
<feature type="compositionally biased region" description="Polar residues" evidence="7">
    <location>
        <begin position="1"/>
        <end position="14"/>
    </location>
</feature>
<dbReference type="SUPFAM" id="SSF88659">
    <property type="entry name" value="Sigma3 and sigma4 domains of RNA polymerase sigma factors"/>
    <property type="match status" value="1"/>
</dbReference>
<dbReference type="GO" id="GO:0003677">
    <property type="term" value="F:DNA binding"/>
    <property type="evidence" value="ECO:0007669"/>
    <property type="project" value="UniProtKB-KW"/>
</dbReference>
<keyword evidence="3 6" id="KW-0731">Sigma factor</keyword>
<dbReference type="Gene3D" id="1.10.1740.10">
    <property type="match status" value="1"/>
</dbReference>
<dbReference type="InterPro" id="IPR000838">
    <property type="entry name" value="RNA_pol_sigma70_ECF_CS"/>
</dbReference>
<dbReference type="Proteomes" id="UP000318050">
    <property type="component" value="Unassembled WGS sequence"/>
</dbReference>
<dbReference type="InterPro" id="IPR013324">
    <property type="entry name" value="RNA_pol_sigma_r3/r4-like"/>
</dbReference>